<dbReference type="FunFam" id="3.30.200.20:FF:000604">
    <property type="entry name" value="Proline-rich receptor-like protein kinase PERK8"/>
    <property type="match status" value="1"/>
</dbReference>
<dbReference type="PANTHER" id="PTHR47989">
    <property type="entry name" value="OS01G0750732 PROTEIN"/>
    <property type="match status" value="1"/>
</dbReference>
<dbReference type="InterPro" id="IPR001245">
    <property type="entry name" value="Ser-Thr/Tyr_kinase_cat_dom"/>
</dbReference>
<dbReference type="GO" id="GO:0004674">
    <property type="term" value="F:protein serine/threonine kinase activity"/>
    <property type="evidence" value="ECO:0007669"/>
    <property type="project" value="UniProtKB-KW"/>
</dbReference>
<dbReference type="EC" id="2.7.11.1" evidence="1"/>
<dbReference type="FunFam" id="1.10.510.10:FF:001023">
    <property type="entry name" value="Os07g0541700 protein"/>
    <property type="match status" value="1"/>
</dbReference>
<dbReference type="InterPro" id="IPR000719">
    <property type="entry name" value="Prot_kinase_dom"/>
</dbReference>
<feature type="region of interest" description="Disordered" evidence="9">
    <location>
        <begin position="212"/>
        <end position="231"/>
    </location>
</feature>
<gene>
    <name evidence="12" type="primary">LOC111482366</name>
</gene>
<keyword evidence="11" id="KW-1185">Reference proteome</keyword>
<dbReference type="SUPFAM" id="SSF56112">
    <property type="entry name" value="Protein kinase-like (PK-like)"/>
    <property type="match status" value="1"/>
</dbReference>
<dbReference type="PROSITE" id="PS50011">
    <property type="entry name" value="PROTEIN_KINASE_DOM"/>
    <property type="match status" value="1"/>
</dbReference>
<proteinExistence type="predicted"/>
<evidence type="ECO:0000256" key="7">
    <source>
        <dbReference type="ARBA" id="ARBA00047899"/>
    </source>
</evidence>
<dbReference type="RefSeq" id="XP_022983887.1">
    <property type="nucleotide sequence ID" value="XM_023128119.1"/>
</dbReference>
<evidence type="ECO:0000256" key="1">
    <source>
        <dbReference type="ARBA" id="ARBA00012513"/>
    </source>
</evidence>
<comment type="catalytic activity">
    <reaction evidence="7">
        <text>L-threonyl-[protein] + ATP = O-phospho-L-threonyl-[protein] + ADP + H(+)</text>
        <dbReference type="Rhea" id="RHEA:46608"/>
        <dbReference type="Rhea" id="RHEA-COMP:11060"/>
        <dbReference type="Rhea" id="RHEA-COMP:11605"/>
        <dbReference type="ChEBI" id="CHEBI:15378"/>
        <dbReference type="ChEBI" id="CHEBI:30013"/>
        <dbReference type="ChEBI" id="CHEBI:30616"/>
        <dbReference type="ChEBI" id="CHEBI:61977"/>
        <dbReference type="ChEBI" id="CHEBI:456216"/>
        <dbReference type="EC" id="2.7.11.1"/>
    </reaction>
</comment>
<keyword evidence="6" id="KW-0067">ATP-binding</keyword>
<keyword evidence="3" id="KW-0808">Transferase</keyword>
<dbReference type="PANTHER" id="PTHR47989:SF8">
    <property type="entry name" value="INACTIVE PROTEIN KINASE SELMODRAFT_444075-LIKE"/>
    <property type="match status" value="1"/>
</dbReference>
<evidence type="ECO:0000256" key="5">
    <source>
        <dbReference type="ARBA" id="ARBA00022777"/>
    </source>
</evidence>
<reference evidence="12" key="1">
    <citation type="submission" date="2025-08" db="UniProtKB">
        <authorList>
            <consortium name="RefSeq"/>
        </authorList>
    </citation>
    <scope>IDENTIFICATION</scope>
    <source>
        <tissue evidence="12">Young leaves</tissue>
    </source>
</reference>
<dbReference type="Gene3D" id="3.30.200.20">
    <property type="entry name" value="Phosphorylase Kinase, domain 1"/>
    <property type="match status" value="1"/>
</dbReference>
<dbReference type="OrthoDB" id="4062651at2759"/>
<evidence type="ECO:0000256" key="8">
    <source>
        <dbReference type="ARBA" id="ARBA00048679"/>
    </source>
</evidence>
<evidence type="ECO:0000256" key="9">
    <source>
        <dbReference type="SAM" id="MobiDB-lite"/>
    </source>
</evidence>
<evidence type="ECO:0000313" key="11">
    <source>
        <dbReference type="Proteomes" id="UP000504608"/>
    </source>
</evidence>
<comment type="catalytic activity">
    <reaction evidence="8">
        <text>L-seryl-[protein] + ATP = O-phospho-L-seryl-[protein] + ADP + H(+)</text>
        <dbReference type="Rhea" id="RHEA:17989"/>
        <dbReference type="Rhea" id="RHEA-COMP:9863"/>
        <dbReference type="Rhea" id="RHEA-COMP:11604"/>
        <dbReference type="ChEBI" id="CHEBI:15378"/>
        <dbReference type="ChEBI" id="CHEBI:29999"/>
        <dbReference type="ChEBI" id="CHEBI:30616"/>
        <dbReference type="ChEBI" id="CHEBI:83421"/>
        <dbReference type="ChEBI" id="CHEBI:456216"/>
        <dbReference type="EC" id="2.7.11.1"/>
    </reaction>
</comment>
<dbReference type="Gene3D" id="1.10.510.10">
    <property type="entry name" value="Transferase(Phosphotransferase) domain 1"/>
    <property type="match status" value="1"/>
</dbReference>
<dbReference type="Proteomes" id="UP000504608">
    <property type="component" value="Unplaced"/>
</dbReference>
<dbReference type="AlphaFoldDB" id="A0A6J1J0K0"/>
<dbReference type="KEGG" id="cmax:111482366"/>
<dbReference type="PROSITE" id="PS00109">
    <property type="entry name" value="PROTEIN_KINASE_TYR"/>
    <property type="match status" value="1"/>
</dbReference>
<dbReference type="Pfam" id="PF07714">
    <property type="entry name" value="PK_Tyr_Ser-Thr"/>
    <property type="match status" value="1"/>
</dbReference>
<feature type="domain" description="Protein kinase" evidence="10">
    <location>
        <begin position="331"/>
        <end position="604"/>
    </location>
</feature>
<accession>A0A6J1J0K0</accession>
<keyword evidence="4" id="KW-0547">Nucleotide-binding</keyword>
<keyword evidence="2" id="KW-0723">Serine/threonine-protein kinase</keyword>
<sequence length="627" mass="71417">MAKEERGSGEKVMVIQDGSRKLSWNGGMGSIEWMVRNCGFRKGDEIKLLLVLHQANNPSMYALMEASMLGHKQRVDSNSMIGLNDNLIAKESARKLEEHTTNEQMLEILQLCELKKIRFKVEVHAGPSVKKVALEAATSYKPTWVILDRRMKRDRKFFLKNLSCKISRMKKDSRVVELRGKLGMEYGSEEEEEKEKEKELAKASPSHQFSYAEMIPGSPHQTRISPPEKDAEETDFFETQLGWRLGNNKKPPSLCKSSSSYNIKESRSSILHVQRRKEASSGGGDSSSCPFSISDDDFKISACSICHIRRPFVGWKRDFTYAELHAATNGFSDRNFLSEGGFGSVYRGEIDGIRIAVKQHKLASSQGEKEFRSEVNVLSKVSHENLVMLLGTCREATRRLLLVYEYVCHGSLEKHLSSKDFRMELGTARRSLSWEKRMKIARGVARGLQYLHENNIIHRDMRPNNILITHDYESRLGDFGLARTQYEDSAETRVVGTLGYLAPEYAEFGKVSTKTDVYAFGVVLLQLITGLRTTDMIFEGKSLVGWARPLLKERNYPDLIDPRIADCHDFYQLFWMVDVVVKCLRKDPRKRITMTKVLEYFNYLMDGDPTGNSKDFSPAESFTPTNG</sequence>
<protein>
    <recommendedName>
        <fullName evidence="1">non-specific serine/threonine protein kinase</fullName>
        <ecNumber evidence="1">2.7.11.1</ecNumber>
    </recommendedName>
</protein>
<dbReference type="GO" id="GO:0005524">
    <property type="term" value="F:ATP binding"/>
    <property type="evidence" value="ECO:0007669"/>
    <property type="project" value="UniProtKB-KW"/>
</dbReference>
<evidence type="ECO:0000256" key="6">
    <source>
        <dbReference type="ARBA" id="ARBA00022840"/>
    </source>
</evidence>
<dbReference type="InterPro" id="IPR008266">
    <property type="entry name" value="Tyr_kinase_AS"/>
</dbReference>
<dbReference type="GeneID" id="111482366"/>
<evidence type="ECO:0000313" key="12">
    <source>
        <dbReference type="RefSeq" id="XP_022983887.1"/>
    </source>
</evidence>
<name>A0A6J1J0K0_CUCMA</name>
<evidence type="ECO:0000256" key="2">
    <source>
        <dbReference type="ARBA" id="ARBA00022527"/>
    </source>
</evidence>
<dbReference type="InterPro" id="IPR011009">
    <property type="entry name" value="Kinase-like_dom_sf"/>
</dbReference>
<evidence type="ECO:0000256" key="3">
    <source>
        <dbReference type="ARBA" id="ARBA00022679"/>
    </source>
</evidence>
<evidence type="ECO:0000256" key="4">
    <source>
        <dbReference type="ARBA" id="ARBA00022741"/>
    </source>
</evidence>
<evidence type="ECO:0000259" key="10">
    <source>
        <dbReference type="PROSITE" id="PS50011"/>
    </source>
</evidence>
<keyword evidence="5 12" id="KW-0418">Kinase</keyword>
<organism evidence="11 12">
    <name type="scientific">Cucurbita maxima</name>
    <name type="common">Pumpkin</name>
    <name type="synonym">Winter squash</name>
    <dbReference type="NCBI Taxonomy" id="3661"/>
    <lineage>
        <taxon>Eukaryota</taxon>
        <taxon>Viridiplantae</taxon>
        <taxon>Streptophyta</taxon>
        <taxon>Embryophyta</taxon>
        <taxon>Tracheophyta</taxon>
        <taxon>Spermatophyta</taxon>
        <taxon>Magnoliopsida</taxon>
        <taxon>eudicotyledons</taxon>
        <taxon>Gunneridae</taxon>
        <taxon>Pentapetalae</taxon>
        <taxon>rosids</taxon>
        <taxon>fabids</taxon>
        <taxon>Cucurbitales</taxon>
        <taxon>Cucurbitaceae</taxon>
        <taxon>Cucurbiteae</taxon>
        <taxon>Cucurbita</taxon>
    </lineage>
</organism>